<evidence type="ECO:0000256" key="2">
    <source>
        <dbReference type="SAM" id="SignalP"/>
    </source>
</evidence>
<feature type="region of interest" description="Disordered" evidence="1">
    <location>
        <begin position="973"/>
        <end position="997"/>
    </location>
</feature>
<name>A0A8H2HMH9_ORBOL</name>
<evidence type="ECO:0000313" key="3">
    <source>
        <dbReference type="EMBL" id="TGJ64668.1"/>
    </source>
</evidence>
<feature type="signal peptide" evidence="2">
    <location>
        <begin position="1"/>
        <end position="22"/>
    </location>
</feature>
<gene>
    <name evidence="3" type="ORF">EYR41_010711</name>
</gene>
<keyword evidence="2" id="KW-0732">Signal</keyword>
<dbReference type="EMBL" id="SOZJ01000007">
    <property type="protein sequence ID" value="TGJ64668.1"/>
    <property type="molecule type" value="Genomic_DNA"/>
</dbReference>
<organism evidence="3 4">
    <name type="scientific">Orbilia oligospora</name>
    <name type="common">Nematode-trapping fungus</name>
    <name type="synonym">Arthrobotrys oligospora</name>
    <dbReference type="NCBI Taxonomy" id="2813651"/>
    <lineage>
        <taxon>Eukaryota</taxon>
        <taxon>Fungi</taxon>
        <taxon>Dikarya</taxon>
        <taxon>Ascomycota</taxon>
        <taxon>Pezizomycotina</taxon>
        <taxon>Orbiliomycetes</taxon>
        <taxon>Orbiliales</taxon>
        <taxon>Orbiliaceae</taxon>
        <taxon>Orbilia</taxon>
    </lineage>
</organism>
<feature type="region of interest" description="Disordered" evidence="1">
    <location>
        <begin position="1027"/>
        <end position="1052"/>
    </location>
</feature>
<comment type="caution">
    <text evidence="3">The sequence shown here is derived from an EMBL/GenBank/DDBJ whole genome shotgun (WGS) entry which is preliminary data.</text>
</comment>
<sequence>MKAGRKKIQIGFLLLVLGNISTFLNSSPAIAYSFKELWEQPKEYISKDSMLSPVINDENSGHLRVPHPGSAVLDDSHFHAKRDLSDFNERGWKVMDEAENSADKRLGESNAMATFVERYFKPTTRRTKFLYCPDPVRRFLSIFYLESLAQTGNQLDRSYWHFLVNSKAEELGRSWGRFHVSVDKSHITITWSPINSDIGEIFEQDYDVIMITVWFSAVREANLGETINYREHPLMYITIYEIKSEKVIQVLEEIKTQLSGNVNSFGGYSMERPDSLNRDNFAAHIWAALIGIPEISAIERMLNKWGTFFPPRYQIQFIRFNVQALLNGDLEAIVSVTIGSGPDTSKYDTAESLAESTQVMNLEDDTTGLRSYPAIEIFEASTLELIVPGPATGAGSKRKAELPAPTYRMSKWLLLTSLGTPRNPEIQISTSGRQSHLVMLDSIGTEKQQIVADFLYLSWIQTQGTQDLRDITFLQLSPNTEALIHLLVTELKADISKQSVFILWGRGHWRRTLREKSTAEPSPERRINDNLLKKFSQTLEYGAVLKMIHQQQRYPGVSPGFELRSIEIGDGTEFKKSKGLGAGDNILSATKFAMLIRLERSQDDVEDGLSITGTPLNSDALFDGFLELNEIESESRSPQPELRVLQAIAARADIPARDPSIEESIRNSVPPSPAVLPQRPSGKIGFVFDFIPPLEKPNGKPRLSNIHTETSLLVRRFEQVERRKGSLPLPYLDAIASTSNQGVEPQYYHFSLGLWNRLGGSENYFDAGEFYVSPSLHHIVIKRLPDIKGRRGELYENLALSKLLYLMMSELCEDQLQMEKGDTPTIDFISIENVDGTTEALLEKIFNDYKLDKSSRYMKLSIIESLLAAHVPERVQNTGPGAEGYKRVLDYREVLLGAMLRTREMSGVHEMAVNYYKGQYVGDKILDNIFVTWRKRFDGTFASQILLVLRDVPEKLRHSDIVEWIQMISKAAGRSQDTEPRPSAPDEATAVVAPTPSPAPVLATTDLREEWNAVVLGQALISRINQGVPNSGTLTGRSGNTGPDGRDNPPRMIKEIPPAQDKAHKTRGPGILDFLIATVQLGITKTIRYQTYAKIFPASETFKEFSAINSPDQSTDPSGNYASYKVSVDKTPGRQLIFVRNVDRVSNQKQLQGELEQVYEQSWFSGEAEPPALRMLLIVAPTQSSVSIVQEVLGLRKQQCTAEDAPGGAVMITKPAHKALEWTKNNRFTMDMEDPRDTLEWSTLIGIPEIAALVEVGLKWREVKETWFSPLAIVIFCEGSRASDNNRSPKAGNSLLRIGLKIAHYSSTTGAEIERYWLQKLMPSLRHNMDDD</sequence>
<dbReference type="Proteomes" id="UP000297595">
    <property type="component" value="Unassembled WGS sequence"/>
</dbReference>
<accession>A0A8H2HMH9</accession>
<protein>
    <submittedName>
        <fullName evidence="3">Uncharacterized protein</fullName>
    </submittedName>
</protein>
<evidence type="ECO:0000313" key="4">
    <source>
        <dbReference type="Proteomes" id="UP000297595"/>
    </source>
</evidence>
<feature type="chain" id="PRO_5034477024" evidence="2">
    <location>
        <begin position="23"/>
        <end position="1332"/>
    </location>
</feature>
<feature type="compositionally biased region" description="Low complexity" evidence="1">
    <location>
        <begin position="988"/>
        <end position="997"/>
    </location>
</feature>
<reference evidence="3 4" key="1">
    <citation type="submission" date="2019-03" db="EMBL/GenBank/DDBJ databases">
        <title>Nematode-trapping fungi genome.</title>
        <authorList>
            <person name="Vidal-Diez De Ulzurrun G."/>
        </authorList>
    </citation>
    <scope>NUCLEOTIDE SEQUENCE [LARGE SCALE GENOMIC DNA]</scope>
    <source>
        <strain evidence="3 4">TWF154</strain>
    </source>
</reference>
<evidence type="ECO:0000256" key="1">
    <source>
        <dbReference type="SAM" id="MobiDB-lite"/>
    </source>
</evidence>
<feature type="compositionally biased region" description="Polar residues" evidence="1">
    <location>
        <begin position="1027"/>
        <end position="1041"/>
    </location>
</feature>
<proteinExistence type="predicted"/>